<dbReference type="Gene3D" id="3.40.50.11460">
    <property type="match status" value="1"/>
</dbReference>
<dbReference type="InterPro" id="IPR049551">
    <property type="entry name" value="PKS_DH_C"/>
</dbReference>
<dbReference type="InterPro" id="IPR020843">
    <property type="entry name" value="ER"/>
</dbReference>
<evidence type="ECO:0000259" key="10">
    <source>
        <dbReference type="PROSITE" id="PS50075"/>
    </source>
</evidence>
<organism evidence="12 13">
    <name type="scientific">Streptomyces botrytidirepellens</name>
    <dbReference type="NCBI Taxonomy" id="2486417"/>
    <lineage>
        <taxon>Bacteria</taxon>
        <taxon>Bacillati</taxon>
        <taxon>Actinomycetota</taxon>
        <taxon>Actinomycetes</taxon>
        <taxon>Kitasatosporales</taxon>
        <taxon>Streptomycetaceae</taxon>
        <taxon>Streptomyces</taxon>
    </lineage>
</organism>
<dbReference type="SMART" id="SM00823">
    <property type="entry name" value="PKS_PP"/>
    <property type="match status" value="1"/>
</dbReference>
<dbReference type="InterPro" id="IPR013968">
    <property type="entry name" value="PKS_KR"/>
</dbReference>
<keyword evidence="7" id="KW-0012">Acyltransferase</keyword>
<dbReference type="SMART" id="SM00826">
    <property type="entry name" value="PKS_DH"/>
    <property type="match status" value="1"/>
</dbReference>
<dbReference type="Gene3D" id="3.40.47.10">
    <property type="match status" value="1"/>
</dbReference>
<dbReference type="InterPro" id="IPR011032">
    <property type="entry name" value="GroES-like_sf"/>
</dbReference>
<dbReference type="Gene3D" id="3.40.50.720">
    <property type="entry name" value="NAD(P)-binding Rossmann-like Domain"/>
    <property type="match status" value="1"/>
</dbReference>
<dbReference type="GO" id="GO:0006633">
    <property type="term" value="P:fatty acid biosynthetic process"/>
    <property type="evidence" value="ECO:0007669"/>
    <property type="project" value="TreeGrafter"/>
</dbReference>
<feature type="compositionally biased region" description="Basic and acidic residues" evidence="9">
    <location>
        <begin position="614"/>
        <end position="627"/>
    </location>
</feature>
<dbReference type="Pfam" id="PF16197">
    <property type="entry name" value="KAsynt_C_assoc"/>
    <property type="match status" value="1"/>
</dbReference>
<keyword evidence="13" id="KW-1185">Reference proteome</keyword>
<dbReference type="PROSITE" id="PS00012">
    <property type="entry name" value="PHOSPHOPANTETHEINE"/>
    <property type="match status" value="1"/>
</dbReference>
<dbReference type="InterPro" id="IPR057326">
    <property type="entry name" value="KR_dom"/>
</dbReference>
<dbReference type="PROSITE" id="PS01162">
    <property type="entry name" value="QOR_ZETA_CRYSTAL"/>
    <property type="match status" value="1"/>
</dbReference>
<dbReference type="Proteomes" id="UP000275401">
    <property type="component" value="Unassembled WGS sequence"/>
</dbReference>
<dbReference type="SMART" id="SM00822">
    <property type="entry name" value="PKS_KR"/>
    <property type="match status" value="1"/>
</dbReference>
<dbReference type="Pfam" id="PF08240">
    <property type="entry name" value="ADH_N"/>
    <property type="match status" value="1"/>
</dbReference>
<dbReference type="SUPFAM" id="SSF50129">
    <property type="entry name" value="GroES-like"/>
    <property type="match status" value="1"/>
</dbReference>
<dbReference type="Gene3D" id="3.90.180.10">
    <property type="entry name" value="Medium-chain alcohol dehydrogenases, catalytic domain"/>
    <property type="match status" value="1"/>
</dbReference>
<evidence type="ECO:0000256" key="3">
    <source>
        <dbReference type="ARBA" id="ARBA00022553"/>
    </source>
</evidence>
<dbReference type="Pfam" id="PF22953">
    <property type="entry name" value="SpnB_Rossmann"/>
    <property type="match status" value="1"/>
</dbReference>
<feature type="domain" description="Carrier" evidence="10">
    <location>
        <begin position="1653"/>
        <end position="1728"/>
    </location>
</feature>
<evidence type="ECO:0000256" key="6">
    <source>
        <dbReference type="ARBA" id="ARBA00023268"/>
    </source>
</evidence>
<accession>A0A3M8XB17</accession>
<reference evidence="12 13" key="1">
    <citation type="submission" date="2018-11" db="EMBL/GenBank/DDBJ databases">
        <title>The Potential of Streptomyces as Biocontrol Agents against the Tomato grey mould, Botrytis cinerea (Gray mold) Frontiers in Microbiology.</title>
        <authorList>
            <person name="Li D."/>
        </authorList>
    </citation>
    <scope>NUCLEOTIDE SEQUENCE [LARGE SCALE GENOMIC DNA]</scope>
    <source>
        <strain evidence="12 13">NEAU-LD23</strain>
    </source>
</reference>
<dbReference type="Pfam" id="PF13602">
    <property type="entry name" value="ADH_zinc_N_2"/>
    <property type="match status" value="1"/>
</dbReference>
<dbReference type="InterPro" id="IPR016035">
    <property type="entry name" value="Acyl_Trfase/lysoPLipase"/>
</dbReference>
<dbReference type="SUPFAM" id="SSF55048">
    <property type="entry name" value="Probable ACP-binding domain of malonyl-CoA ACP transacylase"/>
    <property type="match status" value="1"/>
</dbReference>
<dbReference type="InterPro" id="IPR049900">
    <property type="entry name" value="PKS_mFAS_DH"/>
</dbReference>
<dbReference type="InterPro" id="IPR006162">
    <property type="entry name" value="Ppantetheine_attach_site"/>
</dbReference>
<dbReference type="InterPro" id="IPR036736">
    <property type="entry name" value="ACP-like_sf"/>
</dbReference>
<dbReference type="Gene3D" id="1.10.1200.10">
    <property type="entry name" value="ACP-like"/>
    <property type="match status" value="1"/>
</dbReference>
<dbReference type="Gene3D" id="3.10.129.110">
    <property type="entry name" value="Polyketide synthase dehydratase"/>
    <property type="match status" value="1"/>
</dbReference>
<dbReference type="PANTHER" id="PTHR43775:SF51">
    <property type="entry name" value="INACTIVE PHENOLPHTHIOCEROL SYNTHESIS POLYKETIDE SYNTHASE TYPE I PKS1-RELATED"/>
    <property type="match status" value="1"/>
</dbReference>
<feature type="domain" description="PKS/mFAS DH" evidence="11">
    <location>
        <begin position="521"/>
        <end position="812"/>
    </location>
</feature>
<dbReference type="InterPro" id="IPR009081">
    <property type="entry name" value="PP-bd_ACP"/>
</dbReference>
<evidence type="ECO:0000256" key="4">
    <source>
        <dbReference type="ARBA" id="ARBA00022679"/>
    </source>
</evidence>
<dbReference type="GO" id="GO:0004312">
    <property type="term" value="F:fatty acid synthase activity"/>
    <property type="evidence" value="ECO:0007669"/>
    <property type="project" value="TreeGrafter"/>
</dbReference>
<dbReference type="InterPro" id="IPR020807">
    <property type="entry name" value="PKS_DH"/>
</dbReference>
<dbReference type="InterPro" id="IPR049552">
    <property type="entry name" value="PKS_DH_N"/>
</dbReference>
<feature type="active site" description="Proton donor; for dehydratase activity" evidence="8">
    <location>
        <position position="723"/>
    </location>
</feature>
<dbReference type="SUPFAM" id="SSF52151">
    <property type="entry name" value="FabD/lysophospholipase-like"/>
    <property type="match status" value="1"/>
</dbReference>
<dbReference type="EMBL" id="RIBZ01000007">
    <property type="protein sequence ID" value="RNG39367.1"/>
    <property type="molecule type" value="Genomic_DNA"/>
</dbReference>
<dbReference type="InterPro" id="IPR014043">
    <property type="entry name" value="Acyl_transferase_dom"/>
</dbReference>
<dbReference type="InterPro" id="IPR050091">
    <property type="entry name" value="PKS_NRPS_Biosynth_Enz"/>
</dbReference>
<dbReference type="RefSeq" id="WP_123098011.1">
    <property type="nucleotide sequence ID" value="NZ_RIBZ01000007.1"/>
</dbReference>
<dbReference type="FunFam" id="1.10.1200.10:FF:000007">
    <property type="entry name" value="Probable polyketide synthase pks17"/>
    <property type="match status" value="1"/>
</dbReference>
<evidence type="ECO:0000256" key="7">
    <source>
        <dbReference type="ARBA" id="ARBA00023315"/>
    </source>
</evidence>
<dbReference type="InterPro" id="IPR001227">
    <property type="entry name" value="Ac_transferase_dom_sf"/>
</dbReference>
<dbReference type="CDD" id="cd08956">
    <property type="entry name" value="KR_3_FAS_SDR_x"/>
    <property type="match status" value="1"/>
</dbReference>
<evidence type="ECO:0000256" key="2">
    <source>
        <dbReference type="ARBA" id="ARBA00022450"/>
    </source>
</evidence>
<feature type="region of interest" description="N-terminal hotdog fold" evidence="8">
    <location>
        <begin position="521"/>
        <end position="649"/>
    </location>
</feature>
<gene>
    <name evidence="12" type="ORF">EEJ42_00220</name>
</gene>
<dbReference type="SMART" id="SM00827">
    <property type="entry name" value="PKS_AT"/>
    <property type="match status" value="1"/>
</dbReference>
<dbReference type="CDD" id="cd05195">
    <property type="entry name" value="enoyl_red"/>
    <property type="match status" value="1"/>
</dbReference>
<evidence type="ECO:0000256" key="5">
    <source>
        <dbReference type="ARBA" id="ARBA00023194"/>
    </source>
</evidence>
<evidence type="ECO:0000256" key="8">
    <source>
        <dbReference type="PROSITE-ProRule" id="PRU01363"/>
    </source>
</evidence>
<proteinExistence type="predicted"/>
<keyword evidence="5" id="KW-0045">Antibiotic biosynthesis</keyword>
<dbReference type="InterPro" id="IPR042104">
    <property type="entry name" value="PKS_dehydratase_sf"/>
</dbReference>
<dbReference type="InterPro" id="IPR016036">
    <property type="entry name" value="Malonyl_transacylase_ACP-bd"/>
</dbReference>
<dbReference type="InterPro" id="IPR002364">
    <property type="entry name" value="Quin_OxRdtase/zeta-crystal_CS"/>
</dbReference>
<dbReference type="Pfam" id="PF14765">
    <property type="entry name" value="PS-DH"/>
    <property type="match status" value="1"/>
</dbReference>
<feature type="non-terminal residue" evidence="12">
    <location>
        <position position="1"/>
    </location>
</feature>
<name>A0A3M8XB17_9ACTN</name>
<dbReference type="GO" id="GO:0017000">
    <property type="term" value="P:antibiotic biosynthetic process"/>
    <property type="evidence" value="ECO:0007669"/>
    <property type="project" value="UniProtKB-KW"/>
</dbReference>
<feature type="region of interest" description="Disordered" evidence="9">
    <location>
        <begin position="614"/>
        <end position="634"/>
    </location>
</feature>
<dbReference type="SMART" id="SM01294">
    <property type="entry name" value="PKS_PP_betabranch"/>
    <property type="match status" value="1"/>
</dbReference>
<dbReference type="Pfam" id="PF08659">
    <property type="entry name" value="KR"/>
    <property type="match status" value="1"/>
</dbReference>
<dbReference type="InterPro" id="IPR016039">
    <property type="entry name" value="Thiolase-like"/>
</dbReference>
<evidence type="ECO:0000259" key="11">
    <source>
        <dbReference type="PROSITE" id="PS52019"/>
    </source>
</evidence>
<dbReference type="InterPro" id="IPR020806">
    <property type="entry name" value="PKS_PP-bd"/>
</dbReference>
<dbReference type="PROSITE" id="PS52019">
    <property type="entry name" value="PKS_MFAS_DH"/>
    <property type="match status" value="1"/>
</dbReference>
<dbReference type="Gene3D" id="3.40.366.10">
    <property type="entry name" value="Malonyl-Coenzyme A Acyl Carrier Protein, domain 2"/>
    <property type="match status" value="1"/>
</dbReference>
<dbReference type="InterPro" id="IPR055123">
    <property type="entry name" value="SpnB-like_Rossmann"/>
</dbReference>
<dbReference type="SUPFAM" id="SSF53901">
    <property type="entry name" value="Thiolase-like"/>
    <property type="match status" value="1"/>
</dbReference>
<evidence type="ECO:0000256" key="1">
    <source>
        <dbReference type="ARBA" id="ARBA00004792"/>
    </source>
</evidence>
<feature type="region of interest" description="C-terminal hotdog fold" evidence="8">
    <location>
        <begin position="663"/>
        <end position="812"/>
    </location>
</feature>
<sequence>WASGAVRLLTEPVEWPHSERPRRAGVSSFGASGTNAHVILEQAPEAPEAEPVPEHGGVVPWVLSARGAEALRGQAAALAGRLAPDRQASAVEVGWSLLTSRSLFEHRAVVLGDDRAEMVAAVEALAAGEPHPGMVGPPAGTAPSGKTVWLFSGQGSQRVGMGAGLYDRFPVFAAAFDEVCGLLDPALEHPLRQVAFTGVPERPGLLDHTTYAQAALFALHIALARLLDSLGLRPDVVIGHSIGEVAAAHVAGVFDLPDACRLVAARATLMGGLPEGGGMATIAAAPDELAEDLAEHDGHVGIAALNTPGNTVISGPTERVASISAAWAAKGRKTKTLTVSHAFHSPLMDPILEPFTQAITGLTYHRPTLPLLSNLTGEPADERIATPEYWAEHIRQPVRFHPAITHISPETGVFLELGPDPVLATATQHTLGHTATEAERPSPLVAATLTRKQPDVPALGHALAQLHTSGTDVDWTSWFPADPTPRTVELPTYAFQRERYWLAAAGGVGDVAAAGLQRVEHALLPAAVGLADGGVVLTGRVSAVGAENWLAEHVMAGAVLVPGAALVEWALRAADEAGCGGVEELALQLPLVLPASGGLRVQVVAGPATEDRRRDVRIYSRPDRDAEPGTDPGWVCHAEGVLSPPSADGGAEELSGAWPPAEAEPVDVTGFYERAAAAGYAYGPSFQGVQAVWRDGTDVLAEVVLPEPAGDRDGFGIHPALLDAALHPALLLDPSEPERDDTRVWLPFAWRGVSLWAGGATTVRVRLSPRSREADGVEGERGLRVVVADAVGVPVLTVDALVMRSADPDQLRAATGPEADGLFTLDWTPLPTRPEGHDTDEPAESTAAAPWVVVGEAEPPPIGEGAVCHPHLESLIAALDGGAPVPSVAIACLSVPPPDRDVADAGLALTGSALRLLQGWLAEPRLADTRLVVVTRGAVALDVSEGDGDGGVNAAGAAVCGLVRSAQAENPGRFLLLDLDPAGEPAGAVPGHGMVDGVLRAMAMDEPQVALRAGRILVPRLMRAGGASSGGVVGLVGQPAWRLELTGTATLDNVKPVPCPEVLESLGAGQVRVAVHAAGINFRDALISLGMVPGQTGLGGEGAGVVVAVGPGVTRVVVGDRVMGVFDRAFGPLAVTDARMVAPIPAGWSFQQAAAVPVVFLTAWYGLVELGGLRAGESVLIHAAAGGVGMAAVQIARHLGAEVYATASPGKHAVLDAMGIDAAHRASSRDLDFEQVVRKATGGRGVDVVLNSLAGPFVDASLRLLHEGGRLLEMGKTDIRDPERIAADHPGVRYQVYDLIGDAGPDRIGRMLAELGALFTAGVLEPPPLRTWPLDRAREALRYLSQAKHTGKLVLDIPAPVDPDGTVLITGGTGTLGALVAEHLVRTGQARHLLLVSRNGPDAPGAKELNARLDELGARVRIEAADVTDAAAVAALVAGVDPEHPLTGVIHAAGVLDDAVVTSQTPERLARVWEAKATAAAHLHAATADLRLGMFVMFSSAAGVMGSPGQANYAAANAFCDALAAHRRALGMPGVSVAWGLWAESSEMTGNLTEADLARMARSGIAAMASDHALALLDAAVQHGGHQLIAADVNTRVLAAQPPDTLPAALRALVAASAGAGRTTERRTAAAAGAQPVDWVGRLAGMSADERRRVLLDLVRGHATTVLGHADAEAVQPDTSFKDLGFDSLTAVELRNRLSAATGLRLPAALVFDYPEAAIVADYLLERLAPEEDGSPGRTGVDPALGELAKLAATLARLDVADGEAGAVTARLESLLATWKATRNLAGRDATASERKTATERLESASAAQVLDFIDNELGVS</sequence>
<dbReference type="SUPFAM" id="SSF51735">
    <property type="entry name" value="NAD(P)-binding Rossmann-fold domains"/>
    <property type="match status" value="3"/>
</dbReference>
<dbReference type="FunFam" id="3.90.180.10:FF:000032">
    <property type="entry name" value="Probable polyketide synthase pks1"/>
    <property type="match status" value="1"/>
</dbReference>
<keyword evidence="3" id="KW-0597">Phosphoprotein</keyword>
<dbReference type="PANTHER" id="PTHR43775">
    <property type="entry name" value="FATTY ACID SYNTHASE"/>
    <property type="match status" value="1"/>
</dbReference>
<dbReference type="Pfam" id="PF21089">
    <property type="entry name" value="PKS_DH_N"/>
    <property type="match status" value="1"/>
</dbReference>
<keyword evidence="6" id="KW-0511">Multifunctional enzyme</keyword>
<feature type="active site" description="Proton acceptor; for dehydratase activity" evidence="8">
    <location>
        <position position="553"/>
    </location>
</feature>
<dbReference type="PROSITE" id="PS50075">
    <property type="entry name" value="CARRIER"/>
    <property type="match status" value="1"/>
</dbReference>
<dbReference type="SUPFAM" id="SSF47336">
    <property type="entry name" value="ACP-like"/>
    <property type="match status" value="1"/>
</dbReference>
<dbReference type="Pfam" id="PF00550">
    <property type="entry name" value="PP-binding"/>
    <property type="match status" value="1"/>
</dbReference>
<dbReference type="InterPro" id="IPR013154">
    <property type="entry name" value="ADH-like_N"/>
</dbReference>
<protein>
    <submittedName>
        <fullName evidence="12">SDR family NAD(P)-dependent oxidoreductase</fullName>
    </submittedName>
</protein>
<keyword evidence="2" id="KW-0596">Phosphopantetheine</keyword>
<dbReference type="GO" id="GO:0031177">
    <property type="term" value="F:phosphopantetheine binding"/>
    <property type="evidence" value="ECO:0007669"/>
    <property type="project" value="InterPro"/>
</dbReference>
<evidence type="ECO:0000256" key="9">
    <source>
        <dbReference type="SAM" id="MobiDB-lite"/>
    </source>
</evidence>
<dbReference type="GO" id="GO:0016491">
    <property type="term" value="F:oxidoreductase activity"/>
    <property type="evidence" value="ECO:0007669"/>
    <property type="project" value="InterPro"/>
</dbReference>
<dbReference type="Gene3D" id="3.30.70.3290">
    <property type="match status" value="1"/>
</dbReference>
<dbReference type="InterPro" id="IPR036291">
    <property type="entry name" value="NAD(P)-bd_dom_sf"/>
</dbReference>
<evidence type="ECO:0000313" key="13">
    <source>
        <dbReference type="Proteomes" id="UP000275401"/>
    </source>
</evidence>
<dbReference type="InterPro" id="IPR032821">
    <property type="entry name" value="PKS_assoc"/>
</dbReference>
<evidence type="ECO:0000313" key="12">
    <source>
        <dbReference type="EMBL" id="RNG39367.1"/>
    </source>
</evidence>
<dbReference type="GO" id="GO:0008270">
    <property type="term" value="F:zinc ion binding"/>
    <property type="evidence" value="ECO:0007669"/>
    <property type="project" value="InterPro"/>
</dbReference>
<keyword evidence="4" id="KW-0808">Transferase</keyword>
<comment type="pathway">
    <text evidence="1">Antibiotic biosynthesis.</text>
</comment>
<dbReference type="SMART" id="SM00829">
    <property type="entry name" value="PKS_ER"/>
    <property type="match status" value="1"/>
</dbReference>
<dbReference type="FunFam" id="3.40.50.720:FF:000209">
    <property type="entry name" value="Polyketide synthase Pks12"/>
    <property type="match status" value="1"/>
</dbReference>
<comment type="caution">
    <text evidence="12">The sequence shown here is derived from an EMBL/GenBank/DDBJ whole genome shotgun (WGS) entry which is preliminary data.</text>
</comment>
<dbReference type="Pfam" id="PF00698">
    <property type="entry name" value="Acyl_transf_1"/>
    <property type="match status" value="1"/>
</dbReference>